<dbReference type="InterPro" id="IPR011990">
    <property type="entry name" value="TPR-like_helical_dom_sf"/>
</dbReference>
<feature type="compositionally biased region" description="Basic and acidic residues" evidence="5">
    <location>
        <begin position="510"/>
        <end position="526"/>
    </location>
</feature>
<dbReference type="GO" id="GO:0005634">
    <property type="term" value="C:nucleus"/>
    <property type="evidence" value="ECO:0007669"/>
    <property type="project" value="UniProtKB-SubCell"/>
</dbReference>
<dbReference type="Pfam" id="PF05843">
    <property type="entry name" value="Suf"/>
    <property type="match status" value="1"/>
</dbReference>
<dbReference type="InterPro" id="IPR019734">
    <property type="entry name" value="TPR_rpt"/>
</dbReference>
<keyword evidence="4" id="KW-0507">mRNA processing</keyword>
<reference evidence="7 8" key="1">
    <citation type="journal article" date="2016" name="Proc. Natl. Acad. Sci. U.S.A.">
        <title>Comparative genomics of biotechnologically important yeasts.</title>
        <authorList>
            <person name="Riley R."/>
            <person name="Haridas S."/>
            <person name="Wolfe K.H."/>
            <person name="Lopes M.R."/>
            <person name="Hittinger C.T."/>
            <person name="Goeker M."/>
            <person name="Salamov A.A."/>
            <person name="Wisecaver J.H."/>
            <person name="Long T.M."/>
            <person name="Calvey C.H."/>
            <person name="Aerts A.L."/>
            <person name="Barry K.W."/>
            <person name="Choi C."/>
            <person name="Clum A."/>
            <person name="Coughlan A.Y."/>
            <person name="Deshpande S."/>
            <person name="Douglass A.P."/>
            <person name="Hanson S.J."/>
            <person name="Klenk H.-P."/>
            <person name="LaButti K.M."/>
            <person name="Lapidus A."/>
            <person name="Lindquist E.A."/>
            <person name="Lipzen A.M."/>
            <person name="Meier-Kolthoff J.P."/>
            <person name="Ohm R.A."/>
            <person name="Otillar R.P."/>
            <person name="Pangilinan J.L."/>
            <person name="Peng Y."/>
            <person name="Rokas A."/>
            <person name="Rosa C.A."/>
            <person name="Scheuner C."/>
            <person name="Sibirny A.A."/>
            <person name="Slot J.C."/>
            <person name="Stielow J.B."/>
            <person name="Sun H."/>
            <person name="Kurtzman C.P."/>
            <person name="Blackwell M."/>
            <person name="Grigoriev I.V."/>
            <person name="Jeffries T.W."/>
        </authorList>
    </citation>
    <scope>NUCLEOTIDE SEQUENCE [LARGE SCALE GENOMIC DNA]</scope>
    <source>
        <strain evidence="7 8">NRRL Y-11557</strain>
    </source>
</reference>
<comment type="function">
    <text evidence="4">Component of the cleavage factor IA (CFIA) complex, which is involved in the endonucleolytic cleavage during polyadenylation-dependent pre-mRNA 3'-end formation.</text>
</comment>
<dbReference type="SUPFAM" id="SSF48452">
    <property type="entry name" value="TPR-like"/>
    <property type="match status" value="2"/>
</dbReference>
<dbReference type="InterPro" id="IPR003107">
    <property type="entry name" value="HAT"/>
</dbReference>
<dbReference type="EMBL" id="KV454292">
    <property type="protein sequence ID" value="ODQ74132.1"/>
    <property type="molecule type" value="Genomic_DNA"/>
</dbReference>
<gene>
    <name evidence="7" type="ORF">LIPSTDRAFT_69690</name>
</gene>
<dbReference type="SMART" id="SM00386">
    <property type="entry name" value="HAT"/>
    <property type="match status" value="8"/>
</dbReference>
<name>A0A1E3QAG4_LIPST</name>
<organism evidence="7 8">
    <name type="scientific">Lipomyces starkeyi NRRL Y-11557</name>
    <dbReference type="NCBI Taxonomy" id="675824"/>
    <lineage>
        <taxon>Eukaryota</taxon>
        <taxon>Fungi</taxon>
        <taxon>Dikarya</taxon>
        <taxon>Ascomycota</taxon>
        <taxon>Saccharomycotina</taxon>
        <taxon>Lipomycetes</taxon>
        <taxon>Lipomycetales</taxon>
        <taxon>Lipomycetaceae</taxon>
        <taxon>Lipomyces</taxon>
    </lineage>
</organism>
<feature type="domain" description="Suppressor of forked" evidence="6">
    <location>
        <begin position="134"/>
        <end position="726"/>
    </location>
</feature>
<dbReference type="Proteomes" id="UP000094385">
    <property type="component" value="Unassembled WGS sequence"/>
</dbReference>
<dbReference type="OrthoDB" id="26282at2759"/>
<dbReference type="InterPro" id="IPR008847">
    <property type="entry name" value="Suf"/>
</dbReference>
<feature type="compositionally biased region" description="Basic and acidic residues" evidence="5">
    <location>
        <begin position="781"/>
        <end position="804"/>
    </location>
</feature>
<evidence type="ECO:0000256" key="5">
    <source>
        <dbReference type="SAM" id="MobiDB-lite"/>
    </source>
</evidence>
<dbReference type="PANTHER" id="PTHR19980">
    <property type="entry name" value="RNA CLEAVAGE STIMULATION FACTOR"/>
    <property type="match status" value="1"/>
</dbReference>
<comment type="subcellular location">
    <subcellularLocation>
        <location evidence="4">Nucleus</location>
    </subcellularLocation>
    <subcellularLocation>
        <location evidence="4">Cytoplasm</location>
    </subcellularLocation>
    <text evidence="4">Nucleus and/or cytoplasm.</text>
</comment>
<dbReference type="SMART" id="SM00028">
    <property type="entry name" value="TPR"/>
    <property type="match status" value="3"/>
</dbReference>
<accession>A0A1E3QAG4</accession>
<evidence type="ECO:0000313" key="8">
    <source>
        <dbReference type="Proteomes" id="UP000094385"/>
    </source>
</evidence>
<keyword evidence="8" id="KW-1185">Reference proteome</keyword>
<sequence length="876" mass="99032">MTDVALSYAEPISSDNDSGIPGYISPVDDNEEDASTQEAAAEYVSAPAPETESNGVTMDLIDKLLPPVSQVADQASAASIAEPELEPEEEDDDEESSSDDETASTTSTVSTPSVADLEPIPVVTSRRKRLPKDTIGHLEDRIAHEGIRAPLALYNDLIAEYVKRGKIDSAREAYGRLLKLYPTVASQWIAYAEMEQSAGEFEKAEEVYRRAVEAVTSLSIWEHYLTYVRRRNNVITDGEVARRAIIQAFEIVVSKVGIDVRSGKIWKDYIDFIKSSPDGQSTWETQQKMDLLRKVFQRVVCIPVENLESLWQDYNLFENSLNKTTARKFLADRAPAYMTARSSLKELQQTSSALDRNLIPVRPRWRESELAQLDLWNKWISWELNDPLGFATEDGKGGIPGGQEQLVERVLYAYRQALQPLRLYPQIWFDVSEYCASVDMPDLQLSFLRDGAAANPGSSLLHFRLAEVYELAKKREDAKKTYQNLAASIIKEIKMAEEIYEDKKNALQSREETKSIYSTSDDKAKDEDGDEEVVDKKRDHNLELKIKKVEEKSQERISDLSKDLTLCNTMYMRAMKRMEGLKAARQVFSEARKLPYSTHHIFVASALMEYYHNKGPEIASKIFEIGLRRFGDTVAFVEQYLDFLIMTNDDTNARALFERTASRLSAKDARPLFRKFYAYEAAYGSELSAVAKLESRMAELYPDAKPIARFASRYTLGGHSVIGEREVGPPLYKEILKEEQGFSNASLIAEEDVEEDIVVQMPVPALEPVKVTVKSKRAQKRVREEPKPESRKRNRKKEKEKSESRVNYSSAQHRDPFSGYTNTLPDGVMRLLSLLPPASTYKAVLFDSDALVNLIDHTRIPAVPPPNANLSRFKPG</sequence>
<dbReference type="PANTHER" id="PTHR19980:SF0">
    <property type="entry name" value="CLEAVAGE STIMULATION FACTOR SUBUNIT 3"/>
    <property type="match status" value="1"/>
</dbReference>
<evidence type="ECO:0000259" key="6">
    <source>
        <dbReference type="Pfam" id="PF05843"/>
    </source>
</evidence>
<evidence type="ECO:0000256" key="3">
    <source>
        <dbReference type="ARBA" id="ARBA00026188"/>
    </source>
</evidence>
<keyword evidence="2 4" id="KW-0539">Nucleus</keyword>
<evidence type="ECO:0000256" key="4">
    <source>
        <dbReference type="RuleBase" id="RU369035"/>
    </source>
</evidence>
<feature type="compositionally biased region" description="Low complexity" evidence="5">
    <location>
        <begin position="103"/>
        <end position="113"/>
    </location>
</feature>
<evidence type="ECO:0000256" key="1">
    <source>
        <dbReference type="ARBA" id="ARBA00022737"/>
    </source>
</evidence>
<protein>
    <recommendedName>
        <fullName evidence="3 4">mRNA 3'-end-processing protein RNA14</fullName>
    </recommendedName>
</protein>
<feature type="compositionally biased region" description="Acidic residues" evidence="5">
    <location>
        <begin position="83"/>
        <end position="102"/>
    </location>
</feature>
<dbReference type="STRING" id="675824.A0A1E3QAG4"/>
<dbReference type="GO" id="GO:0003729">
    <property type="term" value="F:mRNA binding"/>
    <property type="evidence" value="ECO:0007669"/>
    <property type="project" value="TreeGrafter"/>
</dbReference>
<evidence type="ECO:0000313" key="7">
    <source>
        <dbReference type="EMBL" id="ODQ74132.1"/>
    </source>
</evidence>
<dbReference type="InterPro" id="IPR045243">
    <property type="entry name" value="Rna14-like"/>
</dbReference>
<proteinExistence type="predicted"/>
<keyword evidence="4" id="KW-0963">Cytoplasm</keyword>
<dbReference type="GO" id="GO:0180010">
    <property type="term" value="P:co-transcriptional mRNA 3'-end processing, cleavage and polyadenylation pathway"/>
    <property type="evidence" value="ECO:0007669"/>
    <property type="project" value="UniProtKB-UniRule"/>
</dbReference>
<dbReference type="GO" id="GO:0005737">
    <property type="term" value="C:cytoplasm"/>
    <property type="evidence" value="ECO:0007669"/>
    <property type="project" value="UniProtKB-SubCell"/>
</dbReference>
<evidence type="ECO:0000256" key="2">
    <source>
        <dbReference type="ARBA" id="ARBA00023242"/>
    </source>
</evidence>
<feature type="region of interest" description="Disordered" evidence="5">
    <location>
        <begin position="1"/>
        <end position="125"/>
    </location>
</feature>
<feature type="compositionally biased region" description="Low complexity" evidence="5">
    <location>
        <begin position="68"/>
        <end position="82"/>
    </location>
</feature>
<feature type="region of interest" description="Disordered" evidence="5">
    <location>
        <begin position="510"/>
        <end position="533"/>
    </location>
</feature>
<feature type="region of interest" description="Disordered" evidence="5">
    <location>
        <begin position="774"/>
        <end position="819"/>
    </location>
</feature>
<dbReference type="Gene3D" id="1.25.40.1040">
    <property type="match status" value="2"/>
</dbReference>
<keyword evidence="1" id="KW-0677">Repeat</keyword>
<dbReference type="AlphaFoldDB" id="A0A1E3QAG4"/>